<dbReference type="PRINTS" id="PR00819">
    <property type="entry name" value="CBXCFQXSUPER"/>
</dbReference>
<dbReference type="STRING" id="857340.A0A086T619"/>
<dbReference type="Pfam" id="PF00004">
    <property type="entry name" value="AAA"/>
    <property type="match status" value="3"/>
</dbReference>
<evidence type="ECO:0000256" key="4">
    <source>
        <dbReference type="SAM" id="MobiDB-lite"/>
    </source>
</evidence>
<dbReference type="InterPro" id="IPR050773">
    <property type="entry name" value="CbxX/CfxQ_RuBisCO_ESX"/>
</dbReference>
<dbReference type="Proteomes" id="UP000029964">
    <property type="component" value="Unassembled WGS sequence"/>
</dbReference>
<dbReference type="EMBL" id="JPKY01000042">
    <property type="protein sequence ID" value="KFH44801.1"/>
    <property type="molecule type" value="Genomic_DNA"/>
</dbReference>
<dbReference type="GO" id="GO:0005524">
    <property type="term" value="F:ATP binding"/>
    <property type="evidence" value="ECO:0007669"/>
    <property type="project" value="UniProtKB-KW"/>
</dbReference>
<dbReference type="InterPro" id="IPR003959">
    <property type="entry name" value="ATPase_AAA_core"/>
</dbReference>
<protein>
    <submittedName>
        <fullName evidence="6">Stage V sporulation protein K-like protein</fullName>
    </submittedName>
</protein>
<accession>A0A086T619</accession>
<dbReference type="FunFam" id="3.40.50.300:FF:000216">
    <property type="entry name" value="Type VII secretion ATPase EccA"/>
    <property type="match status" value="2"/>
</dbReference>
<proteinExistence type="inferred from homology"/>
<dbReference type="InterPro" id="IPR027417">
    <property type="entry name" value="P-loop_NTPase"/>
</dbReference>
<comment type="caution">
    <text evidence="6">The sequence shown here is derived from an EMBL/GenBank/DDBJ whole genome shotgun (WGS) entry which is preliminary data.</text>
</comment>
<dbReference type="PANTHER" id="PTHR43392">
    <property type="entry name" value="AAA-TYPE ATPASE FAMILY PROTEIN / ANKYRIN REPEAT FAMILY PROTEIN"/>
    <property type="match status" value="1"/>
</dbReference>
<dbReference type="FunFam" id="1.10.8.60:FF:000160">
    <property type="entry name" value="WGS project CABT00000000 data, contig 2.55"/>
    <property type="match status" value="1"/>
</dbReference>
<dbReference type="OrthoDB" id="4956962at2759"/>
<feature type="domain" description="AAA+ ATPase" evidence="5">
    <location>
        <begin position="98"/>
        <end position="234"/>
    </location>
</feature>
<dbReference type="Pfam" id="PF17866">
    <property type="entry name" value="AAA_lid_6"/>
    <property type="match status" value="1"/>
</dbReference>
<evidence type="ECO:0000256" key="1">
    <source>
        <dbReference type="ARBA" id="ARBA00010378"/>
    </source>
</evidence>
<feature type="domain" description="AAA+ ATPase" evidence="5">
    <location>
        <begin position="475"/>
        <end position="613"/>
    </location>
</feature>
<name>A0A086T619_HAPC1</name>
<feature type="compositionally biased region" description="Polar residues" evidence="4">
    <location>
        <begin position="16"/>
        <end position="36"/>
    </location>
</feature>
<comment type="similarity">
    <text evidence="1">Belongs to the CbxX/CfxQ family.</text>
</comment>
<evidence type="ECO:0000256" key="2">
    <source>
        <dbReference type="ARBA" id="ARBA00022741"/>
    </source>
</evidence>
<organism evidence="6 7">
    <name type="scientific">Hapsidospora chrysogenum (strain ATCC 11550 / CBS 779.69 / DSM 880 / IAM 14645 / JCM 23072 / IMI 49137)</name>
    <name type="common">Acremonium chrysogenum</name>
    <dbReference type="NCBI Taxonomy" id="857340"/>
    <lineage>
        <taxon>Eukaryota</taxon>
        <taxon>Fungi</taxon>
        <taxon>Dikarya</taxon>
        <taxon>Ascomycota</taxon>
        <taxon>Pezizomycotina</taxon>
        <taxon>Sordariomycetes</taxon>
        <taxon>Hypocreomycetidae</taxon>
        <taxon>Hypocreales</taxon>
        <taxon>Bionectriaceae</taxon>
        <taxon>Hapsidospora</taxon>
    </lineage>
</organism>
<dbReference type="AlphaFoldDB" id="A0A086T619"/>
<dbReference type="GO" id="GO:0016887">
    <property type="term" value="F:ATP hydrolysis activity"/>
    <property type="evidence" value="ECO:0007669"/>
    <property type="project" value="InterPro"/>
</dbReference>
<dbReference type="HOGENOM" id="CLU_006450_0_1_1"/>
<dbReference type="CDD" id="cd00009">
    <property type="entry name" value="AAA"/>
    <property type="match status" value="3"/>
</dbReference>
<keyword evidence="2" id="KW-0547">Nucleotide-binding</keyword>
<dbReference type="InterPro" id="IPR041627">
    <property type="entry name" value="AAA_lid_6"/>
</dbReference>
<evidence type="ECO:0000313" key="7">
    <source>
        <dbReference type="Proteomes" id="UP000029964"/>
    </source>
</evidence>
<gene>
    <name evidence="6" type="ORF">ACRE_044220</name>
</gene>
<feature type="compositionally biased region" description="Polar residues" evidence="4">
    <location>
        <begin position="740"/>
        <end position="771"/>
    </location>
</feature>
<dbReference type="SMART" id="SM00382">
    <property type="entry name" value="AAA"/>
    <property type="match status" value="2"/>
</dbReference>
<keyword evidence="3" id="KW-0067">ATP-binding</keyword>
<dbReference type="PANTHER" id="PTHR43392:SF2">
    <property type="entry name" value="AAA-TYPE ATPASE FAMILY PROTEIN _ ANKYRIN REPEAT FAMILY PROTEIN"/>
    <property type="match status" value="1"/>
</dbReference>
<keyword evidence="7" id="KW-1185">Reference proteome</keyword>
<reference evidence="7" key="1">
    <citation type="journal article" date="2014" name="Genome Announc.">
        <title>Genome sequence and annotation of Acremonium chrysogenum, producer of the beta-lactam antibiotic cephalosporin C.</title>
        <authorList>
            <person name="Terfehr D."/>
            <person name="Dahlmann T.A."/>
            <person name="Specht T."/>
            <person name="Zadra I."/>
            <person name="Kuernsteiner H."/>
            <person name="Kueck U."/>
        </authorList>
    </citation>
    <scope>NUCLEOTIDE SEQUENCE [LARGE SCALE GENOMIC DNA]</scope>
    <source>
        <strain evidence="7">ATCC 11550 / CBS 779.69 / DSM 880 / IAM 14645 / JCM 23072 / IMI 49137</strain>
    </source>
</reference>
<dbReference type="InterPro" id="IPR000641">
    <property type="entry name" value="CbxX/CfxQ"/>
</dbReference>
<feature type="region of interest" description="Disordered" evidence="4">
    <location>
        <begin position="1"/>
        <end position="40"/>
    </location>
</feature>
<dbReference type="Gene3D" id="1.10.8.60">
    <property type="match status" value="1"/>
</dbReference>
<feature type="compositionally biased region" description="Basic and acidic residues" evidence="4">
    <location>
        <begin position="1"/>
        <end position="14"/>
    </location>
</feature>
<dbReference type="Gene3D" id="3.40.50.300">
    <property type="entry name" value="P-loop containing nucleotide triphosphate hydrolases"/>
    <property type="match status" value="3"/>
</dbReference>
<evidence type="ECO:0000259" key="5">
    <source>
        <dbReference type="SMART" id="SM00382"/>
    </source>
</evidence>
<dbReference type="InterPro" id="IPR003593">
    <property type="entry name" value="AAA+_ATPase"/>
</dbReference>
<feature type="region of interest" description="Disordered" evidence="4">
    <location>
        <begin position="740"/>
        <end position="793"/>
    </location>
</feature>
<dbReference type="SUPFAM" id="SSF52540">
    <property type="entry name" value="P-loop containing nucleoside triphosphate hydrolases"/>
    <property type="match status" value="3"/>
</dbReference>
<evidence type="ECO:0000313" key="6">
    <source>
        <dbReference type="EMBL" id="KFH44801.1"/>
    </source>
</evidence>
<evidence type="ECO:0000256" key="3">
    <source>
        <dbReference type="ARBA" id="ARBA00022840"/>
    </source>
</evidence>
<sequence length="896" mass="98593">MKEAEESAKAKRLEAASSSTEPGSEGKQTSDYSWDTANLEHGSPEEEWNYLKRAELARSDEMDTLMGMIGLEDVKRAFLDIKSTVDTATRQGVSTNSERFGCSLLGNPGTGKTTVARLYARFLTSMGVIAGSCFKEMTGPKLASMGPGGAQQLLDSVLEEGGGVIFIDEAYQLSSGNSPGGRAVMDFLLAEVENLNGKICFVLAGYTKPMEQFFAHNPGLPSRFPREMKFNDYTDEELLRILELKVNFKYGGRMRAEDGLRGLYFRIVARRLGRGRGKEGFGNARAAENVLSKVYRRQSERLRRERRAGLKPDDLLLTKEDLIGPEPTGALRKSDSWTELQKLVGLDSVKKSVRSLVDSIQTNYQRELAEEPTIEYSLNRVFLGNPGTGKTTVAKIYGQILVDLGLLSNGEVVVKNPSDFVGGALGQSEQQTKGVLNASMGKVLVIDEAYGLYGGGTSDPYKTAVVDTIVAEEDVPFNFLFRGPPGTGKSTTASKMGKVFYDAGFLASGEVMDCSASDIIGQYVGQTGPKVRQQLDRALGRVLLIDEAYRLAEGHFAKEALDELVDAVTKERYHKRLVIILAGYEDDINRLLSVNPGLTSRFPECIDFQGLVPQQCFDLLVRKLLKKKRSVEGRGKGAMDVTALEEPSSDFHTQVIEAFDAMSQLPGWASARDVETVAKSVFQRAIKSVSTQKPEATIVISEEVVVGEIAKMVRERQSRAQQSKPSMLQLVENLPLPQTQAFEPQPQKPNLASAQGVSTATSFQVEEQTAQDPGPSEETDHDSDSGSSSDGCRVAVRDAGVSDEVWDQLQQDAEAEERREGEYQAKLKAKREAEDDALRDQIVKELVEEEERRKREAEMRKKLELGGRCPVGYHWIRQQGGWRCAGGSHYVPDGEM</sequence>